<dbReference type="Proteomes" id="UP000617555">
    <property type="component" value="Unassembled WGS sequence"/>
</dbReference>
<keyword evidence="1" id="KW-0812">Transmembrane</keyword>
<name>A0ABQ1JG33_9GAMM</name>
<evidence type="ECO:0000256" key="1">
    <source>
        <dbReference type="SAM" id="Phobius"/>
    </source>
</evidence>
<comment type="caution">
    <text evidence="2">The sequence shown here is derived from an EMBL/GenBank/DDBJ whole genome shotgun (WGS) entry which is preliminary data.</text>
</comment>
<keyword evidence="1" id="KW-0472">Membrane</keyword>
<evidence type="ECO:0000313" key="3">
    <source>
        <dbReference type="Proteomes" id="UP000617555"/>
    </source>
</evidence>
<evidence type="ECO:0000313" key="2">
    <source>
        <dbReference type="EMBL" id="GGB67459.1"/>
    </source>
</evidence>
<proteinExistence type="predicted"/>
<gene>
    <name evidence="2" type="ORF">GCM10011607_30120</name>
</gene>
<keyword evidence="1" id="KW-1133">Transmembrane helix</keyword>
<reference evidence="3" key="1">
    <citation type="journal article" date="2019" name="Int. J. Syst. Evol. Microbiol.">
        <title>The Global Catalogue of Microorganisms (GCM) 10K type strain sequencing project: providing services to taxonomists for standard genome sequencing and annotation.</title>
        <authorList>
            <consortium name="The Broad Institute Genomics Platform"/>
            <consortium name="The Broad Institute Genome Sequencing Center for Infectious Disease"/>
            <person name="Wu L."/>
            <person name="Ma J."/>
        </authorList>
    </citation>
    <scope>NUCLEOTIDE SEQUENCE [LARGE SCALE GENOMIC DNA]</scope>
    <source>
        <strain evidence="3">CGMCC 1.15339</strain>
    </source>
</reference>
<organism evidence="2 3">
    <name type="scientific">Shewanella inventionis</name>
    <dbReference type="NCBI Taxonomy" id="1738770"/>
    <lineage>
        <taxon>Bacteria</taxon>
        <taxon>Pseudomonadati</taxon>
        <taxon>Pseudomonadota</taxon>
        <taxon>Gammaproteobacteria</taxon>
        <taxon>Alteromonadales</taxon>
        <taxon>Shewanellaceae</taxon>
        <taxon>Shewanella</taxon>
    </lineage>
</organism>
<accession>A0ABQ1JG33</accession>
<keyword evidence="3" id="KW-1185">Reference proteome</keyword>
<sequence length="51" mass="5641">MTSPFLTILLNGLIHTDVNLAGTTLWHCLILLGLNLILIEKNLIEITVTLN</sequence>
<dbReference type="EMBL" id="BMII01000026">
    <property type="protein sequence ID" value="GGB67459.1"/>
    <property type="molecule type" value="Genomic_DNA"/>
</dbReference>
<protein>
    <submittedName>
        <fullName evidence="2">Uncharacterized protein</fullName>
    </submittedName>
</protein>
<feature type="transmembrane region" description="Helical" evidence="1">
    <location>
        <begin position="20"/>
        <end position="39"/>
    </location>
</feature>